<accession>A0ABW2FT59</accession>
<sequence length="191" mass="18617">MGRRSRKAHRRRNRRGLLFTTAVVTAGLLVGGVAIGTVVEGGLPGRTSADAAVVQEADLSPAAGPLHKDAPTPVTSIPKNDPARGLIYNGLVPAAKGDRCVGVFKADDKGLCTHGPDAPPKGVDVHKSAPPAVAAGGAPAAPTAAATAAADTAPSAADLLQDAAPVLDARSGDLLGGTAAPAAGTPAATAP</sequence>
<proteinExistence type="predicted"/>
<keyword evidence="3" id="KW-1185">Reference proteome</keyword>
<gene>
    <name evidence="2" type="ORF">ACFQMG_12855</name>
</gene>
<feature type="compositionally biased region" description="Low complexity" evidence="1">
    <location>
        <begin position="128"/>
        <end position="138"/>
    </location>
</feature>
<evidence type="ECO:0000313" key="3">
    <source>
        <dbReference type="Proteomes" id="UP001596435"/>
    </source>
</evidence>
<comment type="caution">
    <text evidence="2">The sequence shown here is derived from an EMBL/GenBank/DDBJ whole genome shotgun (WGS) entry which is preliminary data.</text>
</comment>
<feature type="region of interest" description="Disordered" evidence="1">
    <location>
        <begin position="171"/>
        <end position="191"/>
    </location>
</feature>
<dbReference type="Proteomes" id="UP001596435">
    <property type="component" value="Unassembled WGS sequence"/>
</dbReference>
<protein>
    <recommendedName>
        <fullName evidence="4">Protein kinase</fullName>
    </recommendedName>
</protein>
<organism evidence="2 3">
    <name type="scientific">Kitasatospora paranensis</name>
    <dbReference type="NCBI Taxonomy" id="258053"/>
    <lineage>
        <taxon>Bacteria</taxon>
        <taxon>Bacillati</taxon>
        <taxon>Actinomycetota</taxon>
        <taxon>Actinomycetes</taxon>
        <taxon>Kitasatosporales</taxon>
        <taxon>Streptomycetaceae</taxon>
        <taxon>Kitasatospora</taxon>
    </lineage>
</organism>
<evidence type="ECO:0008006" key="4">
    <source>
        <dbReference type="Google" id="ProtNLM"/>
    </source>
</evidence>
<dbReference type="InterPro" id="IPR006311">
    <property type="entry name" value="TAT_signal"/>
</dbReference>
<evidence type="ECO:0000256" key="1">
    <source>
        <dbReference type="SAM" id="MobiDB-lite"/>
    </source>
</evidence>
<feature type="non-terminal residue" evidence="2">
    <location>
        <position position="191"/>
    </location>
</feature>
<reference evidence="3" key="1">
    <citation type="journal article" date="2019" name="Int. J. Syst. Evol. Microbiol.">
        <title>The Global Catalogue of Microorganisms (GCM) 10K type strain sequencing project: providing services to taxonomists for standard genome sequencing and annotation.</title>
        <authorList>
            <consortium name="The Broad Institute Genomics Platform"/>
            <consortium name="The Broad Institute Genome Sequencing Center for Infectious Disease"/>
            <person name="Wu L."/>
            <person name="Ma J."/>
        </authorList>
    </citation>
    <scope>NUCLEOTIDE SEQUENCE [LARGE SCALE GENOMIC DNA]</scope>
    <source>
        <strain evidence="3">CGMCC 1.12859</strain>
    </source>
</reference>
<evidence type="ECO:0000313" key="2">
    <source>
        <dbReference type="EMBL" id="MFC7180444.1"/>
    </source>
</evidence>
<dbReference type="EMBL" id="JBHTAJ010000019">
    <property type="protein sequence ID" value="MFC7180444.1"/>
    <property type="molecule type" value="Genomic_DNA"/>
</dbReference>
<feature type="compositionally biased region" description="Low complexity" evidence="1">
    <location>
        <begin position="176"/>
        <end position="191"/>
    </location>
</feature>
<name>A0ABW2FT59_9ACTN</name>
<feature type="region of interest" description="Disordered" evidence="1">
    <location>
        <begin position="115"/>
        <end position="138"/>
    </location>
</feature>
<dbReference type="PROSITE" id="PS51318">
    <property type="entry name" value="TAT"/>
    <property type="match status" value="1"/>
</dbReference>